<keyword evidence="7" id="KW-0963">Cytoplasm</keyword>
<keyword evidence="3 7" id="KW-0312">Gluconeogenesis</keyword>
<name>A0ABX7WP05_9GAMM</name>
<evidence type="ECO:0000256" key="3">
    <source>
        <dbReference type="ARBA" id="ARBA00022432"/>
    </source>
</evidence>
<comment type="pathway">
    <text evidence="1 7 8">Carbohydrate degradation; glycolysis; D-glyceraldehyde 3-phosphate and glycerone phosphate from D-glucose: step 2/4.</text>
</comment>
<dbReference type="PROSITE" id="PS51463">
    <property type="entry name" value="P_GLUCOSE_ISOMERASE_3"/>
    <property type="match status" value="1"/>
</dbReference>
<evidence type="ECO:0000256" key="8">
    <source>
        <dbReference type="RuleBase" id="RU000612"/>
    </source>
</evidence>
<comment type="pathway">
    <text evidence="7">Carbohydrate biosynthesis; gluconeogenesis.</text>
</comment>
<feature type="active site" description="Proton donor" evidence="7">
    <location>
        <position position="354"/>
    </location>
</feature>
<dbReference type="InterPro" id="IPR023096">
    <property type="entry name" value="G6P_Isomerase_C"/>
</dbReference>
<dbReference type="PANTHER" id="PTHR11469:SF1">
    <property type="entry name" value="GLUCOSE-6-PHOSPHATE ISOMERASE"/>
    <property type="match status" value="1"/>
</dbReference>
<keyword evidence="10" id="KW-1185">Reference proteome</keyword>
<evidence type="ECO:0000256" key="2">
    <source>
        <dbReference type="ARBA" id="ARBA00006604"/>
    </source>
</evidence>
<dbReference type="SUPFAM" id="SSF53697">
    <property type="entry name" value="SIS domain"/>
    <property type="match status" value="1"/>
</dbReference>
<evidence type="ECO:0000313" key="10">
    <source>
        <dbReference type="Proteomes" id="UP000672039"/>
    </source>
</evidence>
<comment type="catalytic activity">
    <reaction evidence="6 7 8">
        <text>alpha-D-glucose 6-phosphate = beta-D-fructose 6-phosphate</text>
        <dbReference type="Rhea" id="RHEA:11816"/>
        <dbReference type="ChEBI" id="CHEBI:57634"/>
        <dbReference type="ChEBI" id="CHEBI:58225"/>
        <dbReference type="EC" id="5.3.1.9"/>
    </reaction>
</comment>
<comment type="subcellular location">
    <subcellularLocation>
        <location evidence="7">Cytoplasm</location>
    </subcellularLocation>
</comment>
<dbReference type="InterPro" id="IPR035476">
    <property type="entry name" value="SIS_PGI_1"/>
</dbReference>
<reference evidence="9 10" key="1">
    <citation type="submission" date="2021-04" db="EMBL/GenBank/DDBJ databases">
        <title>Genomics, taxonomy and metabolism of representatives of sulfur bacteria of the genus Thiothrix: Thiothrix fructosivorans QT, Thiothrix unzii A1T and three new species, Thiothrix subterranea sp. nov., Thiothrix litoralis sp. nov. and 'Candidatus Thiothrix anitrata' sp. nov.</title>
        <authorList>
            <person name="Ravin N.V."/>
            <person name="Smolyakov D."/>
            <person name="Rudenko T.S."/>
            <person name="Mardanov A.V."/>
            <person name="Beletsky A.V."/>
            <person name="Markov N.D."/>
            <person name="Fomenkov A.I."/>
            <person name="Roberts R.J."/>
            <person name="Karnachuk O.V."/>
            <person name="Novikov A."/>
            <person name="Grabovich M.Y."/>
        </authorList>
    </citation>
    <scope>NUCLEOTIDE SEQUENCE [LARGE SCALE GENOMIC DNA]</scope>
    <source>
        <strain evidence="9 10">AS</strain>
    </source>
</reference>
<comment type="function">
    <text evidence="7">Catalyzes the reversible isomerization of glucose-6-phosphate to fructose-6-phosphate.</text>
</comment>
<evidence type="ECO:0000256" key="7">
    <source>
        <dbReference type="HAMAP-Rule" id="MF_00473"/>
    </source>
</evidence>
<proteinExistence type="inferred from homology"/>
<dbReference type="Gene3D" id="3.40.50.10490">
    <property type="entry name" value="Glucose-6-phosphate isomerase like protein, domain 1"/>
    <property type="match status" value="2"/>
</dbReference>
<dbReference type="Gene3D" id="1.10.1390.10">
    <property type="match status" value="1"/>
</dbReference>
<dbReference type="EC" id="5.3.1.9" evidence="7"/>
<keyword evidence="5 7" id="KW-0413">Isomerase</keyword>
<dbReference type="PROSITE" id="PS00174">
    <property type="entry name" value="P_GLUCOSE_ISOMERASE_2"/>
    <property type="match status" value="1"/>
</dbReference>
<dbReference type="CDD" id="cd05016">
    <property type="entry name" value="SIS_PGI_2"/>
    <property type="match status" value="1"/>
</dbReference>
<comment type="similarity">
    <text evidence="2 7 8">Belongs to the GPI family.</text>
</comment>
<evidence type="ECO:0000256" key="6">
    <source>
        <dbReference type="ARBA" id="ARBA00029321"/>
    </source>
</evidence>
<feature type="active site" evidence="7">
    <location>
        <position position="385"/>
    </location>
</feature>
<feature type="active site" evidence="7">
    <location>
        <position position="504"/>
    </location>
</feature>
<accession>A0ABX7WP05</accession>
<dbReference type="InterPro" id="IPR046348">
    <property type="entry name" value="SIS_dom_sf"/>
</dbReference>
<dbReference type="InterPro" id="IPR035482">
    <property type="entry name" value="SIS_PGI_2"/>
</dbReference>
<evidence type="ECO:0000256" key="1">
    <source>
        <dbReference type="ARBA" id="ARBA00004926"/>
    </source>
</evidence>
<gene>
    <name evidence="7 9" type="primary">pgi</name>
    <name evidence="9" type="ORF">J9253_16310</name>
</gene>
<dbReference type="Proteomes" id="UP000672039">
    <property type="component" value="Chromosome"/>
</dbReference>
<dbReference type="GO" id="GO:0004347">
    <property type="term" value="F:glucose-6-phosphate isomerase activity"/>
    <property type="evidence" value="ECO:0007669"/>
    <property type="project" value="UniProtKB-EC"/>
</dbReference>
<dbReference type="HAMAP" id="MF_00473">
    <property type="entry name" value="G6P_isomerase"/>
    <property type="match status" value="1"/>
</dbReference>
<evidence type="ECO:0000256" key="4">
    <source>
        <dbReference type="ARBA" id="ARBA00023152"/>
    </source>
</evidence>
<evidence type="ECO:0000313" key="9">
    <source>
        <dbReference type="EMBL" id="QTR45549.1"/>
    </source>
</evidence>
<evidence type="ECO:0000256" key="5">
    <source>
        <dbReference type="ARBA" id="ARBA00023235"/>
    </source>
</evidence>
<dbReference type="PRINTS" id="PR00662">
    <property type="entry name" value="G6PISOMERASE"/>
</dbReference>
<protein>
    <recommendedName>
        <fullName evidence="7">Glucose-6-phosphate isomerase</fullName>
        <shortName evidence="7">GPI</shortName>
        <ecNumber evidence="7">5.3.1.9</ecNumber>
    </recommendedName>
    <alternativeName>
        <fullName evidence="7">Phosphoglucose isomerase</fullName>
        <shortName evidence="7">PGI</shortName>
    </alternativeName>
    <alternativeName>
        <fullName evidence="7">Phosphohexose isomerase</fullName>
        <shortName evidence="7">PHI</shortName>
    </alternativeName>
</protein>
<sequence>MQKPPLHHTVNHALQHHYQTLRTVHMRELFAADPERFEHFSLQVGDILLDYSKNRITAETLQLLTQLAEVADVAGWRDRMFQGDKINNTEQRAVLHTALRNQSNTPVRVDGEDVMPDVNAVIAQMSAFAERVRSGTWTGHTGKAIVDVVNIGIGGSDLGPHMVYQALKTYRHSRLEMHYVSNVDGAHIKEKLETLDPETTLFIVASKTFTTQETMTNAAYARDWFLQHAGDAAHIAKHFVAVSTNREAVTDFGIDPDNMFGFWDWVGGRYSLWSAIGLSIVLAVGADNFRRLLGGAHEMDTHFREAPFERNMPVILALLGVWYSNFFGAATQAILPYDHYLRSLPLYLQQADMESNGKSVDRDGHNVDYETGPIIWGTSGINGQHAFYQLIHQGTRLIPADFIISATQPNGLHEQHDILMANFLAQTEALMHGRSLEETISGGVSEPHAPKVFAGNHPSNALLLDALTPHSLGMLIALYEHKIFVQGIIWNLNSFDQWGVELGKQLAKRIQPELNMTEAVTSHDASTNGLINHYRQRRHAAMQSGKAPHH</sequence>
<dbReference type="PANTHER" id="PTHR11469">
    <property type="entry name" value="GLUCOSE-6-PHOSPHATE ISOMERASE"/>
    <property type="match status" value="1"/>
</dbReference>
<keyword evidence="4 7" id="KW-0324">Glycolysis</keyword>
<dbReference type="RefSeq" id="WP_210221950.1">
    <property type="nucleotide sequence ID" value="NZ_CP072801.1"/>
</dbReference>
<dbReference type="InterPro" id="IPR001672">
    <property type="entry name" value="G6P_Isomerase"/>
</dbReference>
<dbReference type="CDD" id="cd05015">
    <property type="entry name" value="SIS_PGI_1"/>
    <property type="match status" value="1"/>
</dbReference>
<dbReference type="Pfam" id="PF00342">
    <property type="entry name" value="PGI"/>
    <property type="match status" value="1"/>
</dbReference>
<organism evidence="9 10">
    <name type="scientific">Thiothrix litoralis</name>
    <dbReference type="NCBI Taxonomy" id="2891210"/>
    <lineage>
        <taxon>Bacteria</taxon>
        <taxon>Pseudomonadati</taxon>
        <taxon>Pseudomonadota</taxon>
        <taxon>Gammaproteobacteria</taxon>
        <taxon>Thiotrichales</taxon>
        <taxon>Thiotrichaceae</taxon>
        <taxon>Thiothrix</taxon>
    </lineage>
</organism>
<dbReference type="NCBIfam" id="NF001211">
    <property type="entry name" value="PRK00179.1"/>
    <property type="match status" value="1"/>
</dbReference>
<dbReference type="InterPro" id="IPR018189">
    <property type="entry name" value="Phosphoglucose_isomerase_CS"/>
</dbReference>
<dbReference type="PROSITE" id="PS00765">
    <property type="entry name" value="P_GLUCOSE_ISOMERASE_1"/>
    <property type="match status" value="1"/>
</dbReference>
<dbReference type="EMBL" id="CP072801">
    <property type="protein sequence ID" value="QTR45549.1"/>
    <property type="molecule type" value="Genomic_DNA"/>
</dbReference>